<sequence>MVTAVMVTAAVLGVAKVVRDWLILRQVRAAMDAGTPEDRVRIGMRLAEALGGGPAAEAPGQVPEQPGGEVVRPRP</sequence>
<gene>
    <name evidence="2" type="ORF">OG517_12475</name>
</gene>
<evidence type="ECO:0000313" key="2">
    <source>
        <dbReference type="EMBL" id="WUQ12190.1"/>
    </source>
</evidence>
<dbReference type="EMBL" id="CP108090">
    <property type="protein sequence ID" value="WUQ12190.1"/>
    <property type="molecule type" value="Genomic_DNA"/>
</dbReference>
<evidence type="ECO:0000256" key="1">
    <source>
        <dbReference type="SAM" id="MobiDB-lite"/>
    </source>
</evidence>
<organism evidence="2 3">
    <name type="scientific">Streptomyces virginiae</name>
    <name type="common">Streptomyces cinnamonensis</name>
    <dbReference type="NCBI Taxonomy" id="1961"/>
    <lineage>
        <taxon>Bacteria</taxon>
        <taxon>Bacillati</taxon>
        <taxon>Actinomycetota</taxon>
        <taxon>Actinomycetes</taxon>
        <taxon>Kitasatosporales</taxon>
        <taxon>Streptomycetaceae</taxon>
        <taxon>Streptomyces</taxon>
    </lineage>
</organism>
<protein>
    <submittedName>
        <fullName evidence="2">Uncharacterized protein</fullName>
    </submittedName>
</protein>
<keyword evidence="3" id="KW-1185">Reference proteome</keyword>
<accession>A0ABZ1T8M1</accession>
<dbReference type="RefSeq" id="WP_328961520.1">
    <property type="nucleotide sequence ID" value="NZ_CP108090.1"/>
</dbReference>
<dbReference type="Proteomes" id="UP001432039">
    <property type="component" value="Chromosome"/>
</dbReference>
<proteinExistence type="predicted"/>
<evidence type="ECO:0000313" key="3">
    <source>
        <dbReference type="Proteomes" id="UP001432039"/>
    </source>
</evidence>
<name>A0ABZ1T8M1_STRVG</name>
<feature type="region of interest" description="Disordered" evidence="1">
    <location>
        <begin position="52"/>
        <end position="75"/>
    </location>
</feature>
<reference evidence="2" key="1">
    <citation type="submission" date="2022-10" db="EMBL/GenBank/DDBJ databases">
        <title>The complete genomes of actinobacterial strains from the NBC collection.</title>
        <authorList>
            <person name="Joergensen T.S."/>
            <person name="Alvarez Arevalo M."/>
            <person name="Sterndorff E.B."/>
            <person name="Faurdal D."/>
            <person name="Vuksanovic O."/>
            <person name="Mourched A.-S."/>
            <person name="Charusanti P."/>
            <person name="Shaw S."/>
            <person name="Blin K."/>
            <person name="Weber T."/>
        </authorList>
    </citation>
    <scope>NUCLEOTIDE SEQUENCE</scope>
    <source>
        <strain evidence="2">NBC_00248</strain>
    </source>
</reference>